<dbReference type="InterPro" id="IPR012337">
    <property type="entry name" value="RNaseH-like_sf"/>
</dbReference>
<dbReference type="AlphaFoldDB" id="A0A9N7NE22"/>
<dbReference type="SMART" id="SM00614">
    <property type="entry name" value="ZnF_BED"/>
    <property type="match status" value="1"/>
</dbReference>
<proteinExistence type="predicted"/>
<dbReference type="PANTHER" id="PTHR23272:SF166">
    <property type="entry name" value="ZINC FINGER BED DOMAIN-CONTAINING PROTEIN RICESLEEPER 2-LIKE ISOFORM X1"/>
    <property type="match status" value="1"/>
</dbReference>
<feature type="compositionally biased region" description="Low complexity" evidence="1">
    <location>
        <begin position="172"/>
        <end position="185"/>
    </location>
</feature>
<sequence>MDSSASQKECIDLDDNKNDVVDSQSNENNIVDKVGSDVWVYFDRGVPGLDKVFKEKCKACIKEYKAGGKRYGTSTLRRHVQVCKAIKFNDVGQMLVDKDGKIRSRKGKFDKYWGQYREVLAFGAILDPRIKFQVLEYFYSTVEHDPVKCEEALSHVKAKLYQLFEHYVNATGSGSSSRSGSHSSHTQPFPPPSTMPTLQSGSGSISKGKRKFSDIVAFESQKVTSAGKSQLDLYLEETKLDFSFNEDLDVLEYWRSCKNRFPTLALMECDVFAIPITTVASESAFSISSRVLTKYRSCILPEKVQALICTHNDERAYTRISSSGASHCPTILEDGDEDNGRENEDFNNSVTSRRPSKSSSTRRSRHSSSHRPSVPNDPGSILRHHVTSLFRPCLPSSSAVGPVFLLFC</sequence>
<feature type="region of interest" description="Disordered" evidence="1">
    <location>
        <begin position="172"/>
        <end position="207"/>
    </location>
</feature>
<dbReference type="InterPro" id="IPR025525">
    <property type="entry name" value="hAT-like_transposase_RNase-H"/>
</dbReference>
<accession>A0A9N7NE22</accession>
<keyword evidence="5" id="KW-1185">Reference proteome</keyword>
<gene>
    <name evidence="4" type="ORF">SHERM_22822</name>
</gene>
<feature type="domain" description="HAT C-terminal dimerisation" evidence="2">
    <location>
        <begin position="231"/>
        <end position="312"/>
    </location>
</feature>
<name>A0A9N7NE22_STRHE</name>
<feature type="domain" description="hAT-like transposase RNase-H fold" evidence="3">
    <location>
        <begin position="106"/>
        <end position="167"/>
    </location>
</feature>
<dbReference type="GO" id="GO:0003677">
    <property type="term" value="F:DNA binding"/>
    <property type="evidence" value="ECO:0007669"/>
    <property type="project" value="InterPro"/>
</dbReference>
<evidence type="ECO:0000256" key="1">
    <source>
        <dbReference type="SAM" id="MobiDB-lite"/>
    </source>
</evidence>
<reference evidence="4" key="1">
    <citation type="submission" date="2019-12" db="EMBL/GenBank/DDBJ databases">
        <authorList>
            <person name="Scholes J."/>
        </authorList>
    </citation>
    <scope>NUCLEOTIDE SEQUENCE</scope>
</reference>
<protein>
    <recommendedName>
        <fullName evidence="6">BED-type domain-containing protein</fullName>
    </recommendedName>
</protein>
<dbReference type="EMBL" id="CACSLK010027751">
    <property type="protein sequence ID" value="CAA0827127.1"/>
    <property type="molecule type" value="Genomic_DNA"/>
</dbReference>
<evidence type="ECO:0000313" key="5">
    <source>
        <dbReference type="Proteomes" id="UP001153555"/>
    </source>
</evidence>
<comment type="caution">
    <text evidence="4">The sequence shown here is derived from an EMBL/GenBank/DDBJ whole genome shotgun (WGS) entry which is preliminary data.</text>
</comment>
<dbReference type="OrthoDB" id="909873at2759"/>
<evidence type="ECO:0000259" key="3">
    <source>
        <dbReference type="Pfam" id="PF14372"/>
    </source>
</evidence>
<dbReference type="Pfam" id="PF05699">
    <property type="entry name" value="Dimer_Tnp_hAT"/>
    <property type="match status" value="1"/>
</dbReference>
<organism evidence="4 5">
    <name type="scientific">Striga hermonthica</name>
    <name type="common">Purple witchweed</name>
    <name type="synonym">Buchnera hermonthica</name>
    <dbReference type="NCBI Taxonomy" id="68872"/>
    <lineage>
        <taxon>Eukaryota</taxon>
        <taxon>Viridiplantae</taxon>
        <taxon>Streptophyta</taxon>
        <taxon>Embryophyta</taxon>
        <taxon>Tracheophyta</taxon>
        <taxon>Spermatophyta</taxon>
        <taxon>Magnoliopsida</taxon>
        <taxon>eudicotyledons</taxon>
        <taxon>Gunneridae</taxon>
        <taxon>Pentapetalae</taxon>
        <taxon>asterids</taxon>
        <taxon>lamiids</taxon>
        <taxon>Lamiales</taxon>
        <taxon>Orobanchaceae</taxon>
        <taxon>Buchnereae</taxon>
        <taxon>Striga</taxon>
    </lineage>
</organism>
<dbReference type="PANTHER" id="PTHR23272">
    <property type="entry name" value="BED FINGER-RELATED"/>
    <property type="match status" value="1"/>
</dbReference>
<evidence type="ECO:0000259" key="2">
    <source>
        <dbReference type="Pfam" id="PF05699"/>
    </source>
</evidence>
<feature type="compositionally biased region" description="Basic residues" evidence="1">
    <location>
        <begin position="354"/>
        <end position="369"/>
    </location>
</feature>
<feature type="region of interest" description="Disordered" evidence="1">
    <location>
        <begin position="328"/>
        <end position="380"/>
    </location>
</feature>
<evidence type="ECO:0008006" key="6">
    <source>
        <dbReference type="Google" id="ProtNLM"/>
    </source>
</evidence>
<dbReference type="SUPFAM" id="SSF53098">
    <property type="entry name" value="Ribonuclease H-like"/>
    <property type="match status" value="1"/>
</dbReference>
<dbReference type="Pfam" id="PF14372">
    <property type="entry name" value="hAT-like_RNase-H"/>
    <property type="match status" value="1"/>
</dbReference>
<dbReference type="Proteomes" id="UP001153555">
    <property type="component" value="Unassembled WGS sequence"/>
</dbReference>
<evidence type="ECO:0000313" key="4">
    <source>
        <dbReference type="EMBL" id="CAA0827127.1"/>
    </source>
</evidence>
<dbReference type="InterPro" id="IPR008906">
    <property type="entry name" value="HATC_C_dom"/>
</dbReference>
<dbReference type="GO" id="GO:0046983">
    <property type="term" value="F:protein dimerization activity"/>
    <property type="evidence" value="ECO:0007669"/>
    <property type="project" value="InterPro"/>
</dbReference>